<gene>
    <name evidence="1" type="ORF">PHAMO_290106</name>
</gene>
<name>H8FTW1_MAGML</name>
<evidence type="ECO:0000313" key="2">
    <source>
        <dbReference type="Proteomes" id="UP000004169"/>
    </source>
</evidence>
<dbReference type="EMBL" id="CAHP01000022">
    <property type="protein sequence ID" value="CCG41818.1"/>
    <property type="molecule type" value="Genomic_DNA"/>
</dbReference>
<protein>
    <submittedName>
        <fullName evidence="1">Uncharacterized protein</fullName>
    </submittedName>
</protein>
<keyword evidence="2" id="KW-1185">Reference proteome</keyword>
<proteinExistence type="predicted"/>
<dbReference type="AlphaFoldDB" id="H8FTW1"/>
<dbReference type="STRING" id="1150626.PHAMO_290106"/>
<sequence length="123" mass="12449">MRNARDVSFALAEQMAEPALFGLRQAGEGRAMNDALLVGLTLACGFRPAAVQAFASDPAAVADPFGPGRVSVLVPVPAGCAEAVEADPKLAATVAAGAVLILAFEDVADLARCKTPAGWRASA</sequence>
<reference evidence="1 2" key="1">
    <citation type="journal article" date="2012" name="J. Bacteriol.">
        <title>Draft Genome Sequence of the Purple Photosynthetic Bacterium Phaeospirillum molischianum DSM120, a Particularly Versatile Bacterium.</title>
        <authorList>
            <person name="Duquesne K."/>
            <person name="Prima V."/>
            <person name="Ji B."/>
            <person name="Rouy Z."/>
            <person name="Medigue C."/>
            <person name="Talla E."/>
            <person name="Sturgis J.N."/>
        </authorList>
    </citation>
    <scope>NUCLEOTIDE SEQUENCE [LARGE SCALE GENOMIC DNA]</scope>
    <source>
        <strain evidence="2">DSM120</strain>
    </source>
</reference>
<dbReference type="Proteomes" id="UP000004169">
    <property type="component" value="Unassembled WGS sequence"/>
</dbReference>
<evidence type="ECO:0000313" key="1">
    <source>
        <dbReference type="EMBL" id="CCG41818.1"/>
    </source>
</evidence>
<organism evidence="1 2">
    <name type="scientific">Magnetospirillum molischianum DSM 120</name>
    <dbReference type="NCBI Taxonomy" id="1150626"/>
    <lineage>
        <taxon>Bacteria</taxon>
        <taxon>Pseudomonadati</taxon>
        <taxon>Pseudomonadota</taxon>
        <taxon>Alphaproteobacteria</taxon>
        <taxon>Rhodospirillales</taxon>
        <taxon>Rhodospirillaceae</taxon>
        <taxon>Magnetospirillum</taxon>
    </lineage>
</organism>
<accession>H8FTW1</accession>
<comment type="caution">
    <text evidence="1">The sequence shown here is derived from an EMBL/GenBank/DDBJ whole genome shotgun (WGS) entry which is preliminary data.</text>
</comment>